<dbReference type="EMBL" id="DUZY01000001">
    <property type="protein sequence ID" value="DAD19640.1"/>
    <property type="molecule type" value="Genomic_DNA"/>
</dbReference>
<reference evidence="2 3" key="1">
    <citation type="journal article" date="2020" name="Mol. Biol. Evol.">
        <title>Distinct Expression and Methylation Patterns for Genes with Different Fates following a Single Whole-Genome Duplication in Flowering Plants.</title>
        <authorList>
            <person name="Shi T."/>
            <person name="Rahmani R.S."/>
            <person name="Gugger P.F."/>
            <person name="Wang M."/>
            <person name="Li H."/>
            <person name="Zhang Y."/>
            <person name="Li Z."/>
            <person name="Wang Q."/>
            <person name="Van de Peer Y."/>
            <person name="Marchal K."/>
            <person name="Chen J."/>
        </authorList>
    </citation>
    <scope>NUCLEOTIDE SEQUENCE [LARGE SCALE GENOMIC DNA]</scope>
    <source>
        <tissue evidence="2">Leaf</tissue>
    </source>
</reference>
<keyword evidence="3" id="KW-1185">Reference proteome</keyword>
<proteinExistence type="predicted"/>
<evidence type="ECO:0000313" key="2">
    <source>
        <dbReference type="EMBL" id="DAD19640.1"/>
    </source>
</evidence>
<dbReference type="Proteomes" id="UP000607653">
    <property type="component" value="Unassembled WGS sequence"/>
</dbReference>
<evidence type="ECO:0000259" key="1">
    <source>
        <dbReference type="Pfam" id="PF13713"/>
    </source>
</evidence>
<organism evidence="2 3">
    <name type="scientific">Nelumbo nucifera</name>
    <name type="common">Sacred lotus</name>
    <dbReference type="NCBI Taxonomy" id="4432"/>
    <lineage>
        <taxon>Eukaryota</taxon>
        <taxon>Viridiplantae</taxon>
        <taxon>Streptophyta</taxon>
        <taxon>Embryophyta</taxon>
        <taxon>Tracheophyta</taxon>
        <taxon>Spermatophyta</taxon>
        <taxon>Magnoliopsida</taxon>
        <taxon>Proteales</taxon>
        <taxon>Nelumbonaceae</taxon>
        <taxon>Nelumbo</taxon>
    </lineage>
</organism>
<dbReference type="PANTHER" id="PTHR46058:SF2">
    <property type="entry name" value="PROTEIN BREVIS RADIX-LIKE 3"/>
    <property type="match status" value="1"/>
</dbReference>
<protein>
    <recommendedName>
        <fullName evidence="1">Transcription factor BREVIS RADIX N-terminal domain-containing protein</fullName>
    </recommendedName>
</protein>
<dbReference type="PANTHER" id="PTHR46058">
    <property type="entry name" value="PROTEIN BREVIS RADIX-LIKE 1"/>
    <property type="match status" value="1"/>
</dbReference>
<sequence length="224" mass="24756">MDVVGSCNDFDNVSQAMAATRLSGVRVNPHSLSPIQNWPLSLQRTFSEDDDAGERRKLVSLCSNCIVASCLKLNSESDSVITEISISCLYPLSNGKDPIDNKSVRPKMLTCITCSKQLGGGSLHEPEDEDTTGTPSSKQAIKPLTFQIKDMALKASGAYRHCKPCSVSERFHCSYRRTGAIFWVSQDCLDTMTLVQVATMRWYRGESGNESSTEKAKREMLKMN</sequence>
<name>A0A822XGX7_NELNU</name>
<dbReference type="InterPro" id="IPR044532">
    <property type="entry name" value="BRX-like"/>
</dbReference>
<feature type="domain" description="Transcription factor BREVIS RADIX N-terminal" evidence="1">
    <location>
        <begin position="129"/>
        <end position="165"/>
    </location>
</feature>
<accession>A0A822XGX7</accession>
<dbReference type="InterPro" id="IPR027988">
    <property type="entry name" value="BRX_N"/>
</dbReference>
<evidence type="ECO:0000313" key="3">
    <source>
        <dbReference type="Proteomes" id="UP000607653"/>
    </source>
</evidence>
<dbReference type="Pfam" id="PF13713">
    <property type="entry name" value="BRX_N"/>
    <property type="match status" value="1"/>
</dbReference>
<dbReference type="AlphaFoldDB" id="A0A822XGX7"/>
<gene>
    <name evidence="2" type="ORF">HUJ06_021103</name>
</gene>
<comment type="caution">
    <text evidence="2">The sequence shown here is derived from an EMBL/GenBank/DDBJ whole genome shotgun (WGS) entry which is preliminary data.</text>
</comment>